<proteinExistence type="predicted"/>
<protein>
    <submittedName>
        <fullName evidence="2">Uncharacterized protein</fullName>
    </submittedName>
</protein>
<feature type="compositionally biased region" description="Polar residues" evidence="1">
    <location>
        <begin position="120"/>
        <end position="130"/>
    </location>
</feature>
<dbReference type="GO" id="GO:0006355">
    <property type="term" value="P:regulation of DNA-templated transcription"/>
    <property type="evidence" value="ECO:0007669"/>
    <property type="project" value="InterPro"/>
</dbReference>
<dbReference type="SUPFAM" id="SSF46894">
    <property type="entry name" value="C-terminal effector domain of the bipartite response regulators"/>
    <property type="match status" value="1"/>
</dbReference>
<feature type="region of interest" description="Disordered" evidence="1">
    <location>
        <begin position="120"/>
        <end position="139"/>
    </location>
</feature>
<dbReference type="GO" id="GO:0003677">
    <property type="term" value="F:DNA binding"/>
    <property type="evidence" value="ECO:0007669"/>
    <property type="project" value="InterPro"/>
</dbReference>
<dbReference type="AlphaFoldDB" id="E6PQD5"/>
<evidence type="ECO:0000256" key="1">
    <source>
        <dbReference type="SAM" id="MobiDB-lite"/>
    </source>
</evidence>
<gene>
    <name evidence="2" type="ORF">CARN2_2611</name>
</gene>
<name>E6PQD5_9ZZZZ</name>
<reference evidence="2" key="1">
    <citation type="submission" date="2009-10" db="EMBL/GenBank/DDBJ databases">
        <title>Diversity of trophic interactions inside an arsenic-rich microbial ecosystem.</title>
        <authorList>
            <person name="Bertin P.N."/>
            <person name="Heinrich-Salmeron A."/>
            <person name="Pelletier E."/>
            <person name="Goulhen-Chollet F."/>
            <person name="Arsene-Ploetze F."/>
            <person name="Gallien S."/>
            <person name="Calteau A."/>
            <person name="Vallenet D."/>
            <person name="Casiot C."/>
            <person name="Chane-Woon-Ming B."/>
            <person name="Giloteaux L."/>
            <person name="Barakat M."/>
            <person name="Bonnefoy V."/>
            <person name="Bruneel O."/>
            <person name="Chandler M."/>
            <person name="Cleiss J."/>
            <person name="Duran R."/>
            <person name="Elbaz-Poulichet F."/>
            <person name="Fonknechten N."/>
            <person name="Lauga B."/>
            <person name="Mornico D."/>
            <person name="Ortet P."/>
            <person name="Schaeffer C."/>
            <person name="Siguier P."/>
            <person name="Alexander Thil Smith A."/>
            <person name="Van Dorsselaer A."/>
            <person name="Weissenbach J."/>
            <person name="Medigue C."/>
            <person name="Le Paslier D."/>
        </authorList>
    </citation>
    <scope>NUCLEOTIDE SEQUENCE</scope>
</reference>
<evidence type="ECO:0000313" key="2">
    <source>
        <dbReference type="EMBL" id="CBH97139.1"/>
    </source>
</evidence>
<accession>E6PQD5</accession>
<comment type="caution">
    <text evidence="2">The sequence shown here is derived from an EMBL/GenBank/DDBJ whole genome shotgun (WGS) entry which is preliminary data.</text>
</comment>
<sequence>MIMTAVRTSGGLVGGSGGAVKLEGRHGALVLLIAPLRAASLGFGLMQPAAVILFADPHAHAKIPEQRMREAFRLTPAKMRLLVALLNGQKLAEYANVASITYGTARLHLERLLQKNRLSQSGGFDSSSNAKPDGSHLGNLQRMHRERWIERDALNPRGPFLNVSKTVVKDSSGGVYWRTHELQKTTRLEQCRAQSA</sequence>
<organism evidence="2">
    <name type="scientific">mine drainage metagenome</name>
    <dbReference type="NCBI Taxonomy" id="410659"/>
    <lineage>
        <taxon>unclassified sequences</taxon>
        <taxon>metagenomes</taxon>
        <taxon>ecological metagenomes</taxon>
    </lineage>
</organism>
<dbReference type="InterPro" id="IPR016032">
    <property type="entry name" value="Sig_transdc_resp-reg_C-effctor"/>
</dbReference>
<dbReference type="EMBL" id="CABM01000042">
    <property type="protein sequence ID" value="CBH97139.1"/>
    <property type="molecule type" value="Genomic_DNA"/>
</dbReference>